<dbReference type="Pfam" id="PF02902">
    <property type="entry name" value="Peptidase_C48"/>
    <property type="match status" value="1"/>
</dbReference>
<evidence type="ECO:0000259" key="5">
    <source>
        <dbReference type="PROSITE" id="PS50600"/>
    </source>
</evidence>
<dbReference type="GO" id="GO:0008234">
    <property type="term" value="F:cysteine-type peptidase activity"/>
    <property type="evidence" value="ECO:0007669"/>
    <property type="project" value="UniProtKB-KW"/>
</dbReference>
<feature type="domain" description="Ubiquitin-like protease family profile" evidence="5">
    <location>
        <begin position="81"/>
        <end position="320"/>
    </location>
</feature>
<proteinExistence type="inferred from homology"/>
<keyword evidence="4" id="KW-0788">Thiol protease</keyword>
<dbReference type="AlphaFoldDB" id="A0AAD7MKN5"/>
<dbReference type="InterPro" id="IPR003653">
    <property type="entry name" value="Peptidase_C48_C"/>
</dbReference>
<keyword evidence="3" id="KW-0378">Hydrolase</keyword>
<dbReference type="GO" id="GO:0006508">
    <property type="term" value="P:proteolysis"/>
    <property type="evidence" value="ECO:0007669"/>
    <property type="project" value="UniProtKB-KW"/>
</dbReference>
<evidence type="ECO:0000256" key="3">
    <source>
        <dbReference type="ARBA" id="ARBA00022801"/>
    </source>
</evidence>
<accession>A0AAD7MKN5</accession>
<dbReference type="GO" id="GO:0019783">
    <property type="term" value="F:ubiquitin-like protein peptidase activity"/>
    <property type="evidence" value="ECO:0007669"/>
    <property type="project" value="UniProtKB-ARBA"/>
</dbReference>
<name>A0AAD7MKN5_9AGAR</name>
<evidence type="ECO:0000313" key="7">
    <source>
        <dbReference type="Proteomes" id="UP001215280"/>
    </source>
</evidence>
<dbReference type="EMBL" id="JARJLG010000264">
    <property type="protein sequence ID" value="KAJ7721844.1"/>
    <property type="molecule type" value="Genomic_DNA"/>
</dbReference>
<dbReference type="Proteomes" id="UP001215280">
    <property type="component" value="Unassembled WGS sequence"/>
</dbReference>
<keyword evidence="2" id="KW-0645">Protease</keyword>
<sequence>MRGIWEEKVAVRWVGETKWGNGAGAFGEPEVGLGGKASRHGDWAGTLGKGGGGSRSGGAGRRLNHAWRRNPNKIIVTYDRINISGQDFARLEHNGWLNDVMLDFGLALWVREMRPEVAREVSVLNPYIFRGFVDSGYDMISRLVKKKGGDLFFKKFTLIPVNVDNMHWLLAIVHPVGGKWAEVGGGAGASGYTTPEDEDDEMASLFGAIVEDEGVELGGVSERARGKRKASVMEADVDNGGEMHRAHVYILDSLCERLGFQLSNTHQDVVTHIEELLNRVARERRRGWGLIEAIGKAVRVPRQVGGNDCGVWVLHLARVFLRNPAKFCYLMTADGRGTSAEDAGRDWQAEEFTNLRGILLERIEDMVAAREREEAGRA</sequence>
<evidence type="ECO:0000256" key="2">
    <source>
        <dbReference type="ARBA" id="ARBA00022670"/>
    </source>
</evidence>
<dbReference type="Gene3D" id="3.40.395.10">
    <property type="entry name" value="Adenoviral Proteinase, Chain A"/>
    <property type="match status" value="1"/>
</dbReference>
<dbReference type="SUPFAM" id="SSF54001">
    <property type="entry name" value="Cysteine proteinases"/>
    <property type="match status" value="1"/>
</dbReference>
<reference evidence="6" key="1">
    <citation type="submission" date="2023-03" db="EMBL/GenBank/DDBJ databases">
        <title>Massive genome expansion in bonnet fungi (Mycena s.s.) driven by repeated elements and novel gene families across ecological guilds.</title>
        <authorList>
            <consortium name="Lawrence Berkeley National Laboratory"/>
            <person name="Harder C.B."/>
            <person name="Miyauchi S."/>
            <person name="Viragh M."/>
            <person name="Kuo A."/>
            <person name="Thoen E."/>
            <person name="Andreopoulos B."/>
            <person name="Lu D."/>
            <person name="Skrede I."/>
            <person name="Drula E."/>
            <person name="Henrissat B."/>
            <person name="Morin E."/>
            <person name="Kohler A."/>
            <person name="Barry K."/>
            <person name="LaButti K."/>
            <person name="Morin E."/>
            <person name="Salamov A."/>
            <person name="Lipzen A."/>
            <person name="Mereny Z."/>
            <person name="Hegedus B."/>
            <person name="Baldrian P."/>
            <person name="Stursova M."/>
            <person name="Weitz H."/>
            <person name="Taylor A."/>
            <person name="Grigoriev I.V."/>
            <person name="Nagy L.G."/>
            <person name="Martin F."/>
            <person name="Kauserud H."/>
        </authorList>
    </citation>
    <scope>NUCLEOTIDE SEQUENCE</scope>
    <source>
        <strain evidence="6">CBHHK188m</strain>
    </source>
</reference>
<dbReference type="GO" id="GO:0016926">
    <property type="term" value="P:protein desumoylation"/>
    <property type="evidence" value="ECO:0007669"/>
    <property type="project" value="UniProtKB-ARBA"/>
</dbReference>
<protein>
    <recommendedName>
        <fullName evidence="5">Ubiquitin-like protease family profile domain-containing protein</fullName>
    </recommendedName>
</protein>
<dbReference type="PANTHER" id="PTHR46915:SF2">
    <property type="entry name" value="UBIQUITIN-LIKE PROTEASE 4"/>
    <property type="match status" value="1"/>
</dbReference>
<dbReference type="PROSITE" id="PS50600">
    <property type="entry name" value="ULP_PROTEASE"/>
    <property type="match status" value="1"/>
</dbReference>
<comment type="caution">
    <text evidence="6">The sequence shown here is derived from an EMBL/GenBank/DDBJ whole genome shotgun (WGS) entry which is preliminary data.</text>
</comment>
<comment type="similarity">
    <text evidence="1">Belongs to the peptidase C48 family.</text>
</comment>
<dbReference type="PANTHER" id="PTHR46915">
    <property type="entry name" value="UBIQUITIN-LIKE PROTEASE 4-RELATED"/>
    <property type="match status" value="1"/>
</dbReference>
<dbReference type="InterPro" id="IPR038765">
    <property type="entry name" value="Papain-like_cys_pep_sf"/>
</dbReference>
<gene>
    <name evidence="6" type="ORF">DFH07DRAFT_972153</name>
</gene>
<evidence type="ECO:0000256" key="1">
    <source>
        <dbReference type="ARBA" id="ARBA00005234"/>
    </source>
</evidence>
<keyword evidence="7" id="KW-1185">Reference proteome</keyword>
<organism evidence="6 7">
    <name type="scientific">Mycena maculata</name>
    <dbReference type="NCBI Taxonomy" id="230809"/>
    <lineage>
        <taxon>Eukaryota</taxon>
        <taxon>Fungi</taxon>
        <taxon>Dikarya</taxon>
        <taxon>Basidiomycota</taxon>
        <taxon>Agaricomycotina</taxon>
        <taxon>Agaricomycetes</taxon>
        <taxon>Agaricomycetidae</taxon>
        <taxon>Agaricales</taxon>
        <taxon>Marasmiineae</taxon>
        <taxon>Mycenaceae</taxon>
        <taxon>Mycena</taxon>
    </lineage>
</organism>
<evidence type="ECO:0000256" key="4">
    <source>
        <dbReference type="ARBA" id="ARBA00022807"/>
    </source>
</evidence>
<evidence type="ECO:0000313" key="6">
    <source>
        <dbReference type="EMBL" id="KAJ7721844.1"/>
    </source>
</evidence>